<dbReference type="Pfam" id="PF24883">
    <property type="entry name" value="NPHP3_N"/>
    <property type="match status" value="1"/>
</dbReference>
<dbReference type="InterPro" id="IPR027417">
    <property type="entry name" value="P-loop_NTPase"/>
</dbReference>
<dbReference type="PANTHER" id="PTHR10039:SF14">
    <property type="entry name" value="NACHT DOMAIN-CONTAINING PROTEIN"/>
    <property type="match status" value="1"/>
</dbReference>
<sequence>MAKYAGSGHQDPSTCLEGTRTTALDDIDEWKCDSEMLDAGEGSEEYRDRDREMDILWLTGTAGSGKTAIAQTVYERFRAEGLLVVQTSFFRSMGCTHPKYLPLSIAYQLAVANSSLKISIEAVVQADPAVVDASFDVQLQRLVVGPLLDIASRGRVPRVYVIVDGLDECGVEDDQIRIIRLIQGIVMDSDRHQHRRLPIRFLIASRPESWIQTTLLLSSAPIPAPAVFTVMLNQNNEANRDIQLFYETEFAKIRNDPRHVYSMTSISGPWPWPSEADIIQLVLWASGQFVYAKTIVRFVGALGYSPICRLDGVLRSHSHSHSDYGSGSTKSKLISPLNTLDALYTHILSSAVDWDVTRSVLGALGAFSSSLVKREAVSVVEVLLGLNVGDGYVALRNLHPVVYVPDDLLFEREREGEGEG</sequence>
<evidence type="ECO:0000256" key="1">
    <source>
        <dbReference type="ARBA" id="ARBA00022737"/>
    </source>
</evidence>
<feature type="domain" description="Nephrocystin 3-like N-terminal" evidence="2">
    <location>
        <begin position="46"/>
        <end position="206"/>
    </location>
</feature>
<feature type="non-terminal residue" evidence="3">
    <location>
        <position position="420"/>
    </location>
</feature>
<dbReference type="SUPFAM" id="SSF52540">
    <property type="entry name" value="P-loop containing nucleoside triphosphate hydrolases"/>
    <property type="match status" value="1"/>
</dbReference>
<dbReference type="Proteomes" id="UP000807306">
    <property type="component" value="Unassembled WGS sequence"/>
</dbReference>
<name>A0A9P6JIK3_9AGAR</name>
<comment type="caution">
    <text evidence="3">The sequence shown here is derived from an EMBL/GenBank/DDBJ whole genome shotgun (WGS) entry which is preliminary data.</text>
</comment>
<gene>
    <name evidence="3" type="ORF">CPB83DRAFT_800864</name>
</gene>
<keyword evidence="4" id="KW-1185">Reference proteome</keyword>
<proteinExistence type="predicted"/>
<dbReference type="Gene3D" id="3.40.50.300">
    <property type="entry name" value="P-loop containing nucleotide triphosphate hydrolases"/>
    <property type="match status" value="1"/>
</dbReference>
<accession>A0A9P6JIK3</accession>
<reference evidence="3" key="1">
    <citation type="submission" date="2020-11" db="EMBL/GenBank/DDBJ databases">
        <authorList>
            <consortium name="DOE Joint Genome Institute"/>
            <person name="Ahrendt S."/>
            <person name="Riley R."/>
            <person name="Andreopoulos W."/>
            <person name="Labutti K."/>
            <person name="Pangilinan J."/>
            <person name="Ruiz-Duenas F.J."/>
            <person name="Barrasa J.M."/>
            <person name="Sanchez-Garcia M."/>
            <person name="Camarero S."/>
            <person name="Miyauchi S."/>
            <person name="Serrano A."/>
            <person name="Linde D."/>
            <person name="Babiker R."/>
            <person name="Drula E."/>
            <person name="Ayuso-Fernandez I."/>
            <person name="Pacheco R."/>
            <person name="Padilla G."/>
            <person name="Ferreira P."/>
            <person name="Barriuso J."/>
            <person name="Kellner H."/>
            <person name="Castanera R."/>
            <person name="Alfaro M."/>
            <person name="Ramirez L."/>
            <person name="Pisabarro A.G."/>
            <person name="Kuo A."/>
            <person name="Tritt A."/>
            <person name="Lipzen A."/>
            <person name="He G."/>
            <person name="Yan M."/>
            <person name="Ng V."/>
            <person name="Cullen D."/>
            <person name="Martin F."/>
            <person name="Rosso M.-N."/>
            <person name="Henrissat B."/>
            <person name="Hibbett D."/>
            <person name="Martinez A.T."/>
            <person name="Grigoriev I.V."/>
        </authorList>
    </citation>
    <scope>NUCLEOTIDE SEQUENCE</scope>
    <source>
        <strain evidence="3">CBS 506.95</strain>
    </source>
</reference>
<dbReference type="AlphaFoldDB" id="A0A9P6JIK3"/>
<keyword evidence="1" id="KW-0677">Repeat</keyword>
<dbReference type="PANTHER" id="PTHR10039">
    <property type="entry name" value="AMELOGENIN"/>
    <property type="match status" value="1"/>
</dbReference>
<dbReference type="EMBL" id="MU157955">
    <property type="protein sequence ID" value="KAF9522228.1"/>
    <property type="molecule type" value="Genomic_DNA"/>
</dbReference>
<dbReference type="InterPro" id="IPR056884">
    <property type="entry name" value="NPHP3-like_N"/>
</dbReference>
<evidence type="ECO:0000313" key="3">
    <source>
        <dbReference type="EMBL" id="KAF9522228.1"/>
    </source>
</evidence>
<dbReference type="OrthoDB" id="163438at2759"/>
<organism evidence="3 4">
    <name type="scientific">Crepidotus variabilis</name>
    <dbReference type="NCBI Taxonomy" id="179855"/>
    <lineage>
        <taxon>Eukaryota</taxon>
        <taxon>Fungi</taxon>
        <taxon>Dikarya</taxon>
        <taxon>Basidiomycota</taxon>
        <taxon>Agaricomycotina</taxon>
        <taxon>Agaricomycetes</taxon>
        <taxon>Agaricomycetidae</taxon>
        <taxon>Agaricales</taxon>
        <taxon>Agaricineae</taxon>
        <taxon>Crepidotaceae</taxon>
        <taxon>Crepidotus</taxon>
    </lineage>
</organism>
<evidence type="ECO:0000259" key="2">
    <source>
        <dbReference type="Pfam" id="PF24883"/>
    </source>
</evidence>
<protein>
    <recommendedName>
        <fullName evidence="2">Nephrocystin 3-like N-terminal domain-containing protein</fullName>
    </recommendedName>
</protein>
<evidence type="ECO:0000313" key="4">
    <source>
        <dbReference type="Proteomes" id="UP000807306"/>
    </source>
</evidence>